<accession>A0A2A2IGV4</accession>
<reference evidence="1 2" key="1">
    <citation type="submission" date="2017-08" db="EMBL/GenBank/DDBJ databases">
        <title>Virgibacillus indicus sp. nov. and Virgibacillus profoundi sp. nov, two moderately halophilic bacteria isolated from marine sediment by using the Microfluidic Streak Plate.</title>
        <authorList>
            <person name="Xu B."/>
            <person name="Hu B."/>
            <person name="Wang J."/>
            <person name="Zhu Y."/>
            <person name="Huang L."/>
            <person name="Du W."/>
            <person name="Huang Y."/>
        </authorList>
    </citation>
    <scope>NUCLEOTIDE SEQUENCE [LARGE SCALE GENOMIC DNA]</scope>
    <source>
        <strain evidence="1 2">IO3-P3-H5</strain>
    </source>
</reference>
<proteinExistence type="predicted"/>
<evidence type="ECO:0000313" key="1">
    <source>
        <dbReference type="EMBL" id="PAV30323.1"/>
    </source>
</evidence>
<dbReference type="AlphaFoldDB" id="A0A2A2IGV4"/>
<dbReference type="Proteomes" id="UP000218887">
    <property type="component" value="Unassembled WGS sequence"/>
</dbReference>
<dbReference type="RefSeq" id="WP_095654925.1">
    <property type="nucleotide sequence ID" value="NZ_NPOA01000004.1"/>
</dbReference>
<name>A0A2A2IGV4_9BACI</name>
<organism evidence="1 2">
    <name type="scientific">Virgibacillus profundi</name>
    <dbReference type="NCBI Taxonomy" id="2024555"/>
    <lineage>
        <taxon>Bacteria</taxon>
        <taxon>Bacillati</taxon>
        <taxon>Bacillota</taxon>
        <taxon>Bacilli</taxon>
        <taxon>Bacillales</taxon>
        <taxon>Bacillaceae</taxon>
        <taxon>Virgibacillus</taxon>
    </lineage>
</organism>
<dbReference type="EMBL" id="NPOA01000004">
    <property type="protein sequence ID" value="PAV30323.1"/>
    <property type="molecule type" value="Genomic_DNA"/>
</dbReference>
<gene>
    <name evidence="1" type="ORF">CIL05_07585</name>
</gene>
<dbReference type="Gene3D" id="1.10.10.60">
    <property type="entry name" value="Homeodomain-like"/>
    <property type="match status" value="2"/>
</dbReference>
<comment type="caution">
    <text evidence="1">The sequence shown here is derived from an EMBL/GenBank/DDBJ whole genome shotgun (WGS) entry which is preliminary data.</text>
</comment>
<protein>
    <submittedName>
        <fullName evidence="1">Uncharacterized protein</fullName>
    </submittedName>
</protein>
<evidence type="ECO:0000313" key="2">
    <source>
        <dbReference type="Proteomes" id="UP000218887"/>
    </source>
</evidence>
<sequence length="152" mass="17836">MAKIHREKYYNQILELFRKGNNMSTIAEILNINRLDVRKVLEENKLYQPSYLKLRNDYDKMVIKVKKYYVDDNLSAVEVAEKAGISDRSVIRLLKGMNIPIRPQSYYVTTNSVNEKAFSEYTPESVYWQGLLLVMAVCSIVEQIEMQIMHMC</sequence>
<keyword evidence="2" id="KW-1185">Reference proteome</keyword>